<keyword evidence="7" id="KW-1185">Reference proteome</keyword>
<sequence length="200" mass="22333">VAVQKDLEGDLFLQDIGHGLGFRPGVFDGAISVSVLQWLCNADKKINNPVKRLNRFFSTLYSALRHGSRAVFQIYPENDDQVSMIMKEAVKCGFTGGLVVDFPNSKKAKKIYLCLFAGSNPDSSGSQSNTIPQGLADEQSDNEINNSLRLKSRNKKRNTKRVPVKSTDWVLKKKDRARARGNSNVPHDSKYTGRKRSGRF</sequence>
<dbReference type="AlphaFoldDB" id="A0A2T9Z816"/>
<dbReference type="InterPro" id="IPR022238">
    <property type="entry name" value="Bud23_C"/>
</dbReference>
<dbReference type="OrthoDB" id="2877at2759"/>
<keyword evidence="3" id="KW-0949">S-adenosyl-L-methionine</keyword>
<accession>A0A2T9Z816</accession>
<feature type="compositionally biased region" description="Basic residues" evidence="4">
    <location>
        <begin position="150"/>
        <end position="163"/>
    </location>
</feature>
<keyword evidence="2" id="KW-0808">Transferase</keyword>
<dbReference type="STRING" id="133381.A0A2T9Z816"/>
<organism evidence="6 7">
    <name type="scientific">Smittium megazygosporum</name>
    <dbReference type="NCBI Taxonomy" id="133381"/>
    <lineage>
        <taxon>Eukaryota</taxon>
        <taxon>Fungi</taxon>
        <taxon>Fungi incertae sedis</taxon>
        <taxon>Zoopagomycota</taxon>
        <taxon>Kickxellomycotina</taxon>
        <taxon>Harpellomycetes</taxon>
        <taxon>Harpellales</taxon>
        <taxon>Legeriomycetaceae</taxon>
        <taxon>Smittium</taxon>
    </lineage>
</organism>
<feature type="non-terminal residue" evidence="6">
    <location>
        <position position="1"/>
    </location>
</feature>
<dbReference type="InterPro" id="IPR039769">
    <property type="entry name" value="Bud23-like"/>
</dbReference>
<dbReference type="SUPFAM" id="SSF53335">
    <property type="entry name" value="S-adenosyl-L-methionine-dependent methyltransferases"/>
    <property type="match status" value="1"/>
</dbReference>
<evidence type="ECO:0000256" key="4">
    <source>
        <dbReference type="SAM" id="MobiDB-lite"/>
    </source>
</evidence>
<evidence type="ECO:0000256" key="1">
    <source>
        <dbReference type="ARBA" id="ARBA00022603"/>
    </source>
</evidence>
<dbReference type="GO" id="GO:0070476">
    <property type="term" value="P:rRNA (guanine-N7)-methylation"/>
    <property type="evidence" value="ECO:0007669"/>
    <property type="project" value="InterPro"/>
</dbReference>
<dbReference type="GO" id="GO:0016435">
    <property type="term" value="F:rRNA (guanine) methyltransferase activity"/>
    <property type="evidence" value="ECO:0007669"/>
    <property type="project" value="InterPro"/>
</dbReference>
<keyword evidence="1" id="KW-0489">Methyltransferase</keyword>
<dbReference type="PANTHER" id="PTHR12734">
    <property type="entry name" value="METHYLTRANSFERASE-RELATED"/>
    <property type="match status" value="1"/>
</dbReference>
<dbReference type="Gene3D" id="3.40.50.150">
    <property type="entry name" value="Vaccinia Virus protein VP39"/>
    <property type="match status" value="1"/>
</dbReference>
<protein>
    <recommendedName>
        <fullName evidence="5">18S rRNA (guanine(1575)-N(7))-methyltransferase Bud23 C-terminal domain-containing protein</fullName>
    </recommendedName>
</protein>
<dbReference type="PANTHER" id="PTHR12734:SF0">
    <property type="entry name" value="18S RRNA (GUANINE-N(7))-METHYLTRANSFERASE-RELATED"/>
    <property type="match status" value="1"/>
</dbReference>
<reference evidence="6 7" key="1">
    <citation type="journal article" date="2018" name="MBio">
        <title>Comparative Genomics Reveals the Core Gene Toolbox for the Fungus-Insect Symbiosis.</title>
        <authorList>
            <person name="Wang Y."/>
            <person name="Stata M."/>
            <person name="Wang W."/>
            <person name="Stajich J.E."/>
            <person name="White M.M."/>
            <person name="Moncalvo J.M."/>
        </authorList>
    </citation>
    <scope>NUCLEOTIDE SEQUENCE [LARGE SCALE GENOMIC DNA]</scope>
    <source>
        <strain evidence="6 7">SC-DP-2</strain>
    </source>
</reference>
<dbReference type="InterPro" id="IPR029063">
    <property type="entry name" value="SAM-dependent_MTases_sf"/>
</dbReference>
<dbReference type="Proteomes" id="UP000245609">
    <property type="component" value="Unassembled WGS sequence"/>
</dbReference>
<comment type="caution">
    <text evidence="6">The sequence shown here is derived from an EMBL/GenBank/DDBJ whole genome shotgun (WGS) entry which is preliminary data.</text>
</comment>
<proteinExistence type="predicted"/>
<evidence type="ECO:0000313" key="6">
    <source>
        <dbReference type="EMBL" id="PVV00743.1"/>
    </source>
</evidence>
<gene>
    <name evidence="6" type="ORF">BB560_004862</name>
</gene>
<dbReference type="Pfam" id="PF12589">
    <property type="entry name" value="WBS_methylT"/>
    <property type="match status" value="1"/>
</dbReference>
<evidence type="ECO:0000313" key="7">
    <source>
        <dbReference type="Proteomes" id="UP000245609"/>
    </source>
</evidence>
<dbReference type="EMBL" id="MBFS01001674">
    <property type="protein sequence ID" value="PVV00743.1"/>
    <property type="molecule type" value="Genomic_DNA"/>
</dbReference>
<feature type="compositionally biased region" description="Polar residues" evidence="4">
    <location>
        <begin position="121"/>
        <end position="132"/>
    </location>
</feature>
<feature type="domain" description="18S rRNA (guanine(1575)-N(7))-methyltransferase Bud23 C-terminal" evidence="5">
    <location>
        <begin position="117"/>
        <end position="197"/>
    </location>
</feature>
<evidence type="ECO:0000256" key="2">
    <source>
        <dbReference type="ARBA" id="ARBA00022679"/>
    </source>
</evidence>
<evidence type="ECO:0000259" key="5">
    <source>
        <dbReference type="Pfam" id="PF12589"/>
    </source>
</evidence>
<name>A0A2T9Z816_9FUNG</name>
<evidence type="ECO:0000256" key="3">
    <source>
        <dbReference type="ARBA" id="ARBA00022691"/>
    </source>
</evidence>
<dbReference type="GO" id="GO:0005730">
    <property type="term" value="C:nucleolus"/>
    <property type="evidence" value="ECO:0007669"/>
    <property type="project" value="TreeGrafter"/>
</dbReference>
<feature type="region of interest" description="Disordered" evidence="4">
    <location>
        <begin position="121"/>
        <end position="200"/>
    </location>
</feature>